<dbReference type="Proteomes" id="UP000022910">
    <property type="component" value="Unassembled WGS sequence"/>
</dbReference>
<sequence length="83" mass="9135">MEFIDAPPVSSATPDSALNGTPLTSNLIGCSNLNTSKFHSQAYYTSRLLNFTSGKLNGILESENLDDYIINDMESFEIKIDEN</sequence>
<evidence type="ECO:0000313" key="2">
    <source>
        <dbReference type="Proteomes" id="UP000022910"/>
    </source>
</evidence>
<dbReference type="AlphaFoldDB" id="A0A015JHH4"/>
<reference evidence="1 2" key="1">
    <citation type="submission" date="2014-02" db="EMBL/GenBank/DDBJ databases">
        <title>Single nucleus genome sequencing reveals high similarity among nuclei of an endomycorrhizal fungus.</title>
        <authorList>
            <person name="Lin K."/>
            <person name="Geurts R."/>
            <person name="Zhang Z."/>
            <person name="Limpens E."/>
            <person name="Saunders D.G."/>
            <person name="Mu D."/>
            <person name="Pang E."/>
            <person name="Cao H."/>
            <person name="Cha H."/>
            <person name="Lin T."/>
            <person name="Zhou Q."/>
            <person name="Shang Y."/>
            <person name="Li Y."/>
            <person name="Ivanov S."/>
            <person name="Sharma T."/>
            <person name="Velzen R.V."/>
            <person name="Ruijter N.D."/>
            <person name="Aanen D.K."/>
            <person name="Win J."/>
            <person name="Kamoun S."/>
            <person name="Bisseling T."/>
            <person name="Huang S."/>
        </authorList>
    </citation>
    <scope>NUCLEOTIDE SEQUENCE [LARGE SCALE GENOMIC DNA]</scope>
    <source>
        <strain evidence="2">DAOM197198w</strain>
    </source>
</reference>
<proteinExistence type="predicted"/>
<name>A0A015JHH4_RHIIW</name>
<dbReference type="HOGENOM" id="CLU_2543814_0_0_1"/>
<gene>
    <name evidence="1" type="ORF">RirG_234990</name>
</gene>
<keyword evidence="2" id="KW-1185">Reference proteome</keyword>
<dbReference type="EMBL" id="JEMT01028489">
    <property type="protein sequence ID" value="EXX54374.1"/>
    <property type="molecule type" value="Genomic_DNA"/>
</dbReference>
<comment type="caution">
    <text evidence="1">The sequence shown here is derived from an EMBL/GenBank/DDBJ whole genome shotgun (WGS) entry which is preliminary data.</text>
</comment>
<evidence type="ECO:0000313" key="1">
    <source>
        <dbReference type="EMBL" id="EXX54374.1"/>
    </source>
</evidence>
<protein>
    <submittedName>
        <fullName evidence="1">Uncharacterized protein</fullName>
    </submittedName>
</protein>
<accession>A0A015JHH4</accession>
<organism evidence="1 2">
    <name type="scientific">Rhizophagus irregularis (strain DAOM 197198w)</name>
    <name type="common">Glomus intraradices</name>
    <dbReference type="NCBI Taxonomy" id="1432141"/>
    <lineage>
        <taxon>Eukaryota</taxon>
        <taxon>Fungi</taxon>
        <taxon>Fungi incertae sedis</taxon>
        <taxon>Mucoromycota</taxon>
        <taxon>Glomeromycotina</taxon>
        <taxon>Glomeromycetes</taxon>
        <taxon>Glomerales</taxon>
        <taxon>Glomeraceae</taxon>
        <taxon>Rhizophagus</taxon>
    </lineage>
</organism>